<dbReference type="InterPro" id="IPR036691">
    <property type="entry name" value="Endo/exonu/phosph_ase_sf"/>
</dbReference>
<feature type="compositionally biased region" description="Basic and acidic residues" evidence="1">
    <location>
        <begin position="128"/>
        <end position="143"/>
    </location>
</feature>
<gene>
    <name evidence="3" type="ORF">M427DRAFT_52708</name>
</gene>
<dbReference type="PANTHER" id="PTHR11200">
    <property type="entry name" value="INOSITOL 5-PHOSPHATASE"/>
    <property type="match status" value="1"/>
</dbReference>
<dbReference type="EMBL" id="KQ965737">
    <property type="protein sequence ID" value="KXS19864.1"/>
    <property type="molecule type" value="Genomic_DNA"/>
</dbReference>
<dbReference type="OMA" id="CVFVKHK"/>
<feature type="region of interest" description="Disordered" evidence="1">
    <location>
        <begin position="172"/>
        <end position="194"/>
    </location>
</feature>
<dbReference type="GO" id="GO:0046856">
    <property type="term" value="P:phosphatidylinositol dephosphorylation"/>
    <property type="evidence" value="ECO:0007669"/>
    <property type="project" value="InterPro"/>
</dbReference>
<proteinExistence type="predicted"/>
<dbReference type="Pfam" id="PF22669">
    <property type="entry name" value="Exo_endo_phos2"/>
    <property type="match status" value="1"/>
</dbReference>
<feature type="compositionally biased region" description="Polar residues" evidence="1">
    <location>
        <begin position="1"/>
        <end position="14"/>
    </location>
</feature>
<feature type="compositionally biased region" description="Polar residues" evidence="1">
    <location>
        <begin position="46"/>
        <end position="85"/>
    </location>
</feature>
<accession>A0A139AT56</accession>
<dbReference type="Gene3D" id="2.130.10.10">
    <property type="entry name" value="YVTN repeat-like/Quinoprotein amine dehydrogenase"/>
    <property type="match status" value="1"/>
</dbReference>
<feature type="compositionally biased region" description="Polar residues" evidence="1">
    <location>
        <begin position="220"/>
        <end position="257"/>
    </location>
</feature>
<dbReference type="OrthoDB" id="2248459at2759"/>
<dbReference type="AlphaFoldDB" id="A0A139AT56"/>
<sequence length="1229" mass="133518">MKSSPGQSPYSQGITDVRSDRTLSAAKSPFSHDSDHVSVKALANAFQASNPSNQPRSLSTKTDSRTNPTSPELQNQYNGLSTGSADSMGRGIPQNGYSRRESSPPQQYTPDPSSIRQLNRSRSNGSRSRYDRNAPKDVVRIDGHVNPTNRPTSSSGALSLTLGQDISVQTQVVGPPRDSSVSTPSAVNPANPFADTVAVERARARATIGGRSWTGEMDNSEQSLQPQNPFETRGEGSTPTRRNDSTLSGTQNRQNNPFERPIAFEARSPHSTTSSTPPTPFMLYPLANSTPTLLSAQMMPLSPPGQLPSAGIPALPPRPRSKSMSPVVHSGIRTNGTVTAIPSPALTTRATFNAPAPPLPPRTPQQIATSARTGAQSEIKTSAYATIRDEEDELMGSQRRGQTMLEIGRSSTESSLISGSPTVLNQQAPPPFSHPKFTQFTSRRPPEMRPAWPPTPKTQPVRACAASSCSGVVATASDKVRLYYALRAAVNGSTSDKRSIDLGLPKERDNRPSCLAFADHPESAGRGRYLWIGTENGDIVVVDALPAARSEPVVDRRARSTTAGMNKIVGLGQIKVDGCEVKGMYGVWDAGNITIFMPEGDREPPKASGRVRSFRGLPYVKHVCASGTDLWCATESGVIEVYRPPPDDGEHSSTNTEKPRSAQGTSALAQFKLDRLKIPAGLTGAIDGIAAAPMVGLVVSGHRSQTLGGVICAWDANSRTALRCVRVCQGWCTAICVPPGTDRIWVAGADKRVYVLRPHAESGMDWDAEKVWEPEGGEVRALISDETDPRHVYSEKEGLIAPPAVAAVCGDGLVRVWDGWCTMDAVDNGLRARENLFASYSTLRVWVGSFNVDAFRPAELGSGSDARFAEGWLRDHLPSDWDGAPPDLVIFGLQEVVDLSNTSVQAKKFFQGTKRGVHEESSSEGGGKYRGWRDKFSDALWAVWPDEGFEAVDGTGLVGLFLCAFVRRAVKGKVWEVSVDSTKTGMAGVHGNKGAIAVRLLFEDTSLAFCNAHLAAHAENTPARLKNVVSIVRDSEFPLPGGRGNGQDTGGIAISFIGGGDGKALMDHENVFFFGDLNFRISPDMAVPGDPYIFSRERCEELIRNENWGALLARDQLDRERRQAPTIESPLRFFDEGELNFAPTFKYDVGSDVYDTSEKRRMPSWCDRILFRGSHIKLRTFARHECRISDHRPVCAAFEIRSKRLDRAAMSTAYETAEKEQQQRRRDHL</sequence>
<dbReference type="PANTHER" id="PTHR11200:SF240">
    <property type="entry name" value="INOSITOL POLYPHOSPHATE 5-PHOSPHATASE C9G1.10C-RELATED"/>
    <property type="match status" value="1"/>
</dbReference>
<evidence type="ECO:0000259" key="2">
    <source>
        <dbReference type="SMART" id="SM00128"/>
    </source>
</evidence>
<feature type="compositionally biased region" description="Polar residues" evidence="1">
    <location>
        <begin position="365"/>
        <end position="377"/>
    </location>
</feature>
<dbReference type="SUPFAM" id="SSF56219">
    <property type="entry name" value="DNase I-like"/>
    <property type="match status" value="1"/>
</dbReference>
<feature type="region of interest" description="Disordered" evidence="1">
    <location>
        <begin position="439"/>
        <end position="459"/>
    </location>
</feature>
<feature type="region of interest" description="Disordered" evidence="1">
    <location>
        <begin position="353"/>
        <end position="377"/>
    </location>
</feature>
<feature type="region of interest" description="Disordered" evidence="1">
    <location>
        <begin position="209"/>
        <end position="257"/>
    </location>
</feature>
<dbReference type="InterPro" id="IPR000300">
    <property type="entry name" value="IPPc"/>
</dbReference>
<evidence type="ECO:0000313" key="3">
    <source>
        <dbReference type="EMBL" id="KXS19864.1"/>
    </source>
</evidence>
<protein>
    <submittedName>
        <fullName evidence="3">DNase I-like protein</fullName>
    </submittedName>
</protein>
<dbReference type="Gene3D" id="3.60.10.10">
    <property type="entry name" value="Endonuclease/exonuclease/phosphatase"/>
    <property type="match status" value="1"/>
</dbReference>
<dbReference type="Proteomes" id="UP000070544">
    <property type="component" value="Unassembled WGS sequence"/>
</dbReference>
<dbReference type="GO" id="GO:0004439">
    <property type="term" value="F:phosphatidylinositol-4,5-bisphosphate 5-phosphatase activity"/>
    <property type="evidence" value="ECO:0007669"/>
    <property type="project" value="TreeGrafter"/>
</dbReference>
<feature type="domain" description="Inositol polyphosphate-related phosphatase" evidence="2">
    <location>
        <begin position="841"/>
        <end position="1206"/>
    </location>
</feature>
<feature type="compositionally biased region" description="Polar residues" evidence="1">
    <location>
        <begin position="179"/>
        <end position="188"/>
    </location>
</feature>
<evidence type="ECO:0000256" key="1">
    <source>
        <dbReference type="SAM" id="MobiDB-lite"/>
    </source>
</evidence>
<name>A0A139AT56_GONPJ</name>
<feature type="region of interest" description="Disordered" evidence="1">
    <location>
        <begin position="642"/>
        <end position="664"/>
    </location>
</feature>
<feature type="region of interest" description="Disordered" evidence="1">
    <location>
        <begin position="1"/>
        <end position="158"/>
    </location>
</feature>
<dbReference type="InterPro" id="IPR046985">
    <property type="entry name" value="IP5"/>
</dbReference>
<organism evidence="3 4">
    <name type="scientific">Gonapodya prolifera (strain JEL478)</name>
    <name type="common">Monoblepharis prolifera</name>
    <dbReference type="NCBI Taxonomy" id="1344416"/>
    <lineage>
        <taxon>Eukaryota</taxon>
        <taxon>Fungi</taxon>
        <taxon>Fungi incertae sedis</taxon>
        <taxon>Chytridiomycota</taxon>
        <taxon>Chytridiomycota incertae sedis</taxon>
        <taxon>Monoblepharidomycetes</taxon>
        <taxon>Monoblepharidales</taxon>
        <taxon>Gonapodyaceae</taxon>
        <taxon>Gonapodya</taxon>
    </lineage>
</organism>
<feature type="compositionally biased region" description="Polar residues" evidence="1">
    <location>
        <begin position="652"/>
        <end position="664"/>
    </location>
</feature>
<keyword evidence="4" id="KW-1185">Reference proteome</keyword>
<dbReference type="SMART" id="SM00128">
    <property type="entry name" value="IPPc"/>
    <property type="match status" value="1"/>
</dbReference>
<dbReference type="InterPro" id="IPR015943">
    <property type="entry name" value="WD40/YVTN_repeat-like_dom_sf"/>
</dbReference>
<feature type="compositionally biased region" description="Polar residues" evidence="1">
    <location>
        <begin position="103"/>
        <end position="118"/>
    </location>
</feature>
<reference evidence="3 4" key="1">
    <citation type="journal article" date="2015" name="Genome Biol. Evol.">
        <title>Phylogenomic analyses indicate that early fungi evolved digesting cell walls of algal ancestors of land plants.</title>
        <authorList>
            <person name="Chang Y."/>
            <person name="Wang S."/>
            <person name="Sekimoto S."/>
            <person name="Aerts A.L."/>
            <person name="Choi C."/>
            <person name="Clum A."/>
            <person name="LaButti K.M."/>
            <person name="Lindquist E.A."/>
            <person name="Yee Ngan C."/>
            <person name="Ohm R.A."/>
            <person name="Salamov A.A."/>
            <person name="Grigoriev I.V."/>
            <person name="Spatafora J.W."/>
            <person name="Berbee M.L."/>
        </authorList>
    </citation>
    <scope>NUCLEOTIDE SEQUENCE [LARGE SCALE GENOMIC DNA]</scope>
    <source>
        <strain evidence="3 4">JEL478</strain>
    </source>
</reference>
<dbReference type="InterPro" id="IPR036322">
    <property type="entry name" value="WD40_repeat_dom_sf"/>
</dbReference>
<dbReference type="SUPFAM" id="SSF50978">
    <property type="entry name" value="WD40 repeat-like"/>
    <property type="match status" value="1"/>
</dbReference>
<dbReference type="STRING" id="1344416.A0A139AT56"/>
<evidence type="ECO:0000313" key="4">
    <source>
        <dbReference type="Proteomes" id="UP000070544"/>
    </source>
</evidence>